<proteinExistence type="predicted"/>
<dbReference type="Proteomes" id="UP001237642">
    <property type="component" value="Unassembled WGS sequence"/>
</dbReference>
<name>A0AAD8MSN8_9APIA</name>
<evidence type="ECO:0000313" key="4">
    <source>
        <dbReference type="Proteomes" id="UP001237642"/>
    </source>
</evidence>
<accession>A0AAD8MSN8</accession>
<comment type="caution">
    <text evidence="3">The sequence shown here is derived from an EMBL/GenBank/DDBJ whole genome shotgun (WGS) entry which is preliminary data.</text>
</comment>
<dbReference type="GO" id="GO:0010082">
    <property type="term" value="P:regulation of root meristem growth"/>
    <property type="evidence" value="ECO:0007669"/>
    <property type="project" value="InterPro"/>
</dbReference>
<evidence type="ECO:0000256" key="1">
    <source>
        <dbReference type="SAM" id="MobiDB-lite"/>
    </source>
</evidence>
<evidence type="ECO:0000256" key="2">
    <source>
        <dbReference type="SAM" id="SignalP"/>
    </source>
</evidence>
<evidence type="ECO:0000313" key="3">
    <source>
        <dbReference type="EMBL" id="KAK1383479.1"/>
    </source>
</evidence>
<dbReference type="EMBL" id="JAUIZM010000005">
    <property type="protein sequence ID" value="KAK1383479.1"/>
    <property type="molecule type" value="Genomic_DNA"/>
</dbReference>
<feature type="region of interest" description="Disordered" evidence="1">
    <location>
        <begin position="174"/>
        <end position="196"/>
    </location>
</feature>
<dbReference type="AlphaFoldDB" id="A0AAD8MSN8"/>
<feature type="signal peptide" evidence="2">
    <location>
        <begin position="1"/>
        <end position="25"/>
    </location>
</feature>
<dbReference type="GO" id="GO:0008083">
    <property type="term" value="F:growth factor activity"/>
    <property type="evidence" value="ECO:0007669"/>
    <property type="project" value="InterPro"/>
</dbReference>
<sequence>MASIKLVGFLLSLVLVFHALRDSSAHVDLGRKLKGDMVMASKEKYTPKMGTTARDASGVVEKGDEARNIVNNKEDNNKVESSSNKKSGAAHNARKCSSDHEGKDQYSCNMLIHKSTRIIVRRLKVAASSLVFSADYSHKYASEESLGEHQHHVNNQDQLSKQELEAAEREVMNLMRRDYRNKPRRKPPINNNKPNN</sequence>
<keyword evidence="4" id="KW-1185">Reference proteome</keyword>
<protein>
    <submittedName>
        <fullName evidence="3">Uncharacterized protein</fullName>
    </submittedName>
</protein>
<feature type="chain" id="PRO_5042208182" evidence="2">
    <location>
        <begin position="26"/>
        <end position="196"/>
    </location>
</feature>
<dbReference type="InterPro" id="IPR038804">
    <property type="entry name" value="RGF3"/>
</dbReference>
<feature type="region of interest" description="Disordered" evidence="1">
    <location>
        <begin position="72"/>
        <end position="103"/>
    </location>
</feature>
<gene>
    <name evidence="3" type="ORF">POM88_021214</name>
</gene>
<dbReference type="PANTHER" id="PTHR36313:SF7">
    <property type="entry name" value="OS09G0474600 PROTEIN"/>
    <property type="match status" value="1"/>
</dbReference>
<dbReference type="PANTHER" id="PTHR36313">
    <property type="entry name" value="ROOT MERISTEM GROWTH FACTOR 2"/>
    <property type="match status" value="1"/>
</dbReference>
<reference evidence="3" key="2">
    <citation type="submission" date="2023-05" db="EMBL/GenBank/DDBJ databases">
        <authorList>
            <person name="Schelkunov M.I."/>
        </authorList>
    </citation>
    <scope>NUCLEOTIDE SEQUENCE</scope>
    <source>
        <strain evidence="3">Hsosn_3</strain>
        <tissue evidence="3">Leaf</tissue>
    </source>
</reference>
<organism evidence="3 4">
    <name type="scientific">Heracleum sosnowskyi</name>
    <dbReference type="NCBI Taxonomy" id="360622"/>
    <lineage>
        <taxon>Eukaryota</taxon>
        <taxon>Viridiplantae</taxon>
        <taxon>Streptophyta</taxon>
        <taxon>Embryophyta</taxon>
        <taxon>Tracheophyta</taxon>
        <taxon>Spermatophyta</taxon>
        <taxon>Magnoliopsida</taxon>
        <taxon>eudicotyledons</taxon>
        <taxon>Gunneridae</taxon>
        <taxon>Pentapetalae</taxon>
        <taxon>asterids</taxon>
        <taxon>campanulids</taxon>
        <taxon>Apiales</taxon>
        <taxon>Apiaceae</taxon>
        <taxon>Apioideae</taxon>
        <taxon>apioid superclade</taxon>
        <taxon>Tordylieae</taxon>
        <taxon>Tordyliinae</taxon>
        <taxon>Heracleum</taxon>
    </lineage>
</organism>
<feature type="region of interest" description="Disordered" evidence="1">
    <location>
        <begin position="143"/>
        <end position="162"/>
    </location>
</feature>
<reference evidence="3" key="1">
    <citation type="submission" date="2023-02" db="EMBL/GenBank/DDBJ databases">
        <title>Genome of toxic invasive species Heracleum sosnowskyi carries increased number of genes despite the absence of recent whole-genome duplications.</title>
        <authorList>
            <person name="Schelkunov M."/>
            <person name="Shtratnikova V."/>
            <person name="Makarenko M."/>
            <person name="Klepikova A."/>
            <person name="Omelchenko D."/>
            <person name="Novikova G."/>
            <person name="Obukhova E."/>
            <person name="Bogdanov V."/>
            <person name="Penin A."/>
            <person name="Logacheva M."/>
        </authorList>
    </citation>
    <scope>NUCLEOTIDE SEQUENCE</scope>
    <source>
        <strain evidence="3">Hsosn_3</strain>
        <tissue evidence="3">Leaf</tissue>
    </source>
</reference>
<keyword evidence="2" id="KW-0732">Signal</keyword>